<evidence type="ECO:0000313" key="1">
    <source>
        <dbReference type="EMBL" id="QSI75234.1"/>
    </source>
</evidence>
<evidence type="ECO:0000313" key="2">
    <source>
        <dbReference type="Proteomes" id="UP000663570"/>
    </source>
</evidence>
<sequence>MPKRAPDSAPLAPELPGLDAGALRGLKVALASGLAGVSLPADAAGASTEAHLVFGDGGRLLAVSFSGQQSSRELEARLREALMKAAARIDLPAGLRDARFELELAFELGDDGR</sequence>
<keyword evidence="2" id="KW-1185">Reference proteome</keyword>
<accession>A0ABX7M0F0</accession>
<reference evidence="1 2" key="1">
    <citation type="submission" date="2021-02" db="EMBL/GenBank/DDBJ databases">
        <title>Niveibacterium changnyeongensis HC41.</title>
        <authorList>
            <person name="Kang M."/>
        </authorList>
    </citation>
    <scope>NUCLEOTIDE SEQUENCE [LARGE SCALE GENOMIC DNA]</scope>
    <source>
        <strain evidence="1 2">HC41</strain>
    </source>
</reference>
<dbReference type="Proteomes" id="UP000663570">
    <property type="component" value="Chromosome"/>
</dbReference>
<dbReference type="RefSeq" id="WP_206252604.1">
    <property type="nucleotide sequence ID" value="NZ_CP071060.1"/>
</dbReference>
<organism evidence="1 2">
    <name type="scientific">Niveibacterium microcysteis</name>
    <dbReference type="NCBI Taxonomy" id="2811415"/>
    <lineage>
        <taxon>Bacteria</taxon>
        <taxon>Pseudomonadati</taxon>
        <taxon>Pseudomonadota</taxon>
        <taxon>Betaproteobacteria</taxon>
        <taxon>Rhodocyclales</taxon>
        <taxon>Rhodocyclaceae</taxon>
        <taxon>Niveibacterium</taxon>
    </lineage>
</organism>
<gene>
    <name evidence="1" type="ORF">JY500_11940</name>
</gene>
<proteinExistence type="predicted"/>
<evidence type="ECO:0008006" key="3">
    <source>
        <dbReference type="Google" id="ProtNLM"/>
    </source>
</evidence>
<protein>
    <recommendedName>
        <fullName evidence="3">TonB C-terminal domain-containing protein</fullName>
    </recommendedName>
</protein>
<name>A0ABX7M0F0_9RHOO</name>
<dbReference type="EMBL" id="CP071060">
    <property type="protein sequence ID" value="QSI75234.1"/>
    <property type="molecule type" value="Genomic_DNA"/>
</dbReference>